<evidence type="ECO:0000313" key="3">
    <source>
        <dbReference type="EMBL" id="GFO07763.1"/>
    </source>
</evidence>
<keyword evidence="2" id="KW-1133">Transmembrane helix</keyword>
<protein>
    <submittedName>
        <fullName evidence="3">Uncharacterized protein</fullName>
    </submittedName>
</protein>
<proteinExistence type="predicted"/>
<evidence type="ECO:0000313" key="4">
    <source>
        <dbReference type="Proteomes" id="UP000735302"/>
    </source>
</evidence>
<feature type="compositionally biased region" description="Polar residues" evidence="1">
    <location>
        <begin position="308"/>
        <end position="356"/>
    </location>
</feature>
<keyword evidence="4" id="KW-1185">Reference proteome</keyword>
<feature type="region of interest" description="Disordered" evidence="1">
    <location>
        <begin position="274"/>
        <end position="356"/>
    </location>
</feature>
<evidence type="ECO:0000256" key="1">
    <source>
        <dbReference type="SAM" id="MobiDB-lite"/>
    </source>
</evidence>
<feature type="compositionally biased region" description="Polar residues" evidence="1">
    <location>
        <begin position="238"/>
        <end position="258"/>
    </location>
</feature>
<feature type="region of interest" description="Disordered" evidence="1">
    <location>
        <begin position="232"/>
        <end position="258"/>
    </location>
</feature>
<evidence type="ECO:0000256" key="2">
    <source>
        <dbReference type="SAM" id="Phobius"/>
    </source>
</evidence>
<dbReference type="AlphaFoldDB" id="A0AAV4AKE6"/>
<sequence length="455" mass="49066">MSDTSPGKTDETYWLVSNEQVQPEPENMTGGAGNLSELCGATLLPEMTHQLRPCSEPLPFACQRQIAAQQCGFAVTTGMFLNGSLINASSNNPELNAFELVEIREQASKKDDNDTWCFSCPSISAQGCEVLRSSSWEECFSEDQNRSLFATNEGWTTFRTSCYSVIERAMENEENTLSTISSVQPTELTQTSFVPLFVSTTEGNDATFESTCSPSSPCSTNNIFENTPTMSLHEEVSDQSSPSNPSGTITDANPSVTTTDHSFFEKSSFYETGTWNTVSSSPEGGTTDLVSSASKSGTSEISSFGLETHTNGYTETPNTFEEKSTVPTSDLTMGTNVFETDAPASSNSTLADEPGSTTLESSNVYGQSIFVGGIQLCQCSCSNITSDLNAQNKSLTELLGELETLVQNPSSSRRRKESAKDWRPSSVSVGMTATTVIGVIITALIVWDILSFCVR</sequence>
<keyword evidence="2" id="KW-0472">Membrane</keyword>
<feature type="compositionally biased region" description="Polar residues" evidence="1">
    <location>
        <begin position="274"/>
        <end position="302"/>
    </location>
</feature>
<reference evidence="3 4" key="1">
    <citation type="journal article" date="2021" name="Elife">
        <title>Chloroplast acquisition without the gene transfer in kleptoplastic sea slugs, Plakobranchus ocellatus.</title>
        <authorList>
            <person name="Maeda T."/>
            <person name="Takahashi S."/>
            <person name="Yoshida T."/>
            <person name="Shimamura S."/>
            <person name="Takaki Y."/>
            <person name="Nagai Y."/>
            <person name="Toyoda A."/>
            <person name="Suzuki Y."/>
            <person name="Arimoto A."/>
            <person name="Ishii H."/>
            <person name="Satoh N."/>
            <person name="Nishiyama T."/>
            <person name="Hasebe M."/>
            <person name="Maruyama T."/>
            <person name="Minagawa J."/>
            <person name="Obokata J."/>
            <person name="Shigenobu S."/>
        </authorList>
    </citation>
    <scope>NUCLEOTIDE SEQUENCE [LARGE SCALE GENOMIC DNA]</scope>
</reference>
<dbReference type="Proteomes" id="UP000735302">
    <property type="component" value="Unassembled WGS sequence"/>
</dbReference>
<gene>
    <name evidence="3" type="ORF">PoB_003426800</name>
</gene>
<accession>A0AAV4AKE6</accession>
<feature type="transmembrane region" description="Helical" evidence="2">
    <location>
        <begin position="427"/>
        <end position="450"/>
    </location>
</feature>
<organism evidence="3 4">
    <name type="scientific">Plakobranchus ocellatus</name>
    <dbReference type="NCBI Taxonomy" id="259542"/>
    <lineage>
        <taxon>Eukaryota</taxon>
        <taxon>Metazoa</taxon>
        <taxon>Spiralia</taxon>
        <taxon>Lophotrochozoa</taxon>
        <taxon>Mollusca</taxon>
        <taxon>Gastropoda</taxon>
        <taxon>Heterobranchia</taxon>
        <taxon>Euthyneura</taxon>
        <taxon>Panpulmonata</taxon>
        <taxon>Sacoglossa</taxon>
        <taxon>Placobranchoidea</taxon>
        <taxon>Plakobranchidae</taxon>
        <taxon>Plakobranchus</taxon>
    </lineage>
</organism>
<name>A0AAV4AKE6_9GAST</name>
<dbReference type="EMBL" id="BLXT01003909">
    <property type="protein sequence ID" value="GFO07763.1"/>
    <property type="molecule type" value="Genomic_DNA"/>
</dbReference>
<keyword evidence="2" id="KW-0812">Transmembrane</keyword>
<comment type="caution">
    <text evidence="3">The sequence shown here is derived from an EMBL/GenBank/DDBJ whole genome shotgun (WGS) entry which is preliminary data.</text>
</comment>